<keyword evidence="1" id="KW-0998">Cell outer membrane</keyword>
<dbReference type="RefSeq" id="WP_087375754.1">
    <property type="nucleotide sequence ID" value="NZ_CAJLBM010000035.1"/>
</dbReference>
<dbReference type="InterPro" id="IPR008969">
    <property type="entry name" value="CarboxyPept-like_regulatory"/>
</dbReference>
<dbReference type="InterPro" id="IPR012910">
    <property type="entry name" value="Plug_dom"/>
</dbReference>
<dbReference type="AlphaFoldDB" id="A0A9Q5SN87"/>
<gene>
    <name evidence="3" type="ORF">B5F96_17435</name>
</gene>
<dbReference type="NCBIfam" id="TIGR04057">
    <property type="entry name" value="SusC_RagA_signa"/>
    <property type="match status" value="1"/>
</dbReference>
<dbReference type="Pfam" id="PF13715">
    <property type="entry name" value="CarbopepD_reg_2"/>
    <property type="match status" value="1"/>
</dbReference>
<organism evidence="3 4">
    <name type="scientific">Parabacteroides johnsonii</name>
    <dbReference type="NCBI Taxonomy" id="387661"/>
    <lineage>
        <taxon>Bacteria</taxon>
        <taxon>Pseudomonadati</taxon>
        <taxon>Bacteroidota</taxon>
        <taxon>Bacteroidia</taxon>
        <taxon>Bacteroidales</taxon>
        <taxon>Tannerellaceae</taxon>
        <taxon>Parabacteroides</taxon>
    </lineage>
</organism>
<sequence>MIKNELNQKLPLTCIVCALLSGTNYLYANDKWSDRHEKGILPTVEKFIEKEGIHVNGTVRDAQGEPLSGVNIVIKGQTVGTTTDIDGNYFLEVPSRSTVLVFSYIGFEEQEVVVGNQININLNMREISTGLNEVVVVGYGSQKRASIVGSITTIEPQVLSQGTTRALSNNLAGNVAGVIAVQRSGEPGSDGSNFWIRGISSFQGAGTSPLVLVDGIERTLDDLNPAEIESFSVLKDASASAVYGVRGANGVILVQTKRGKLGKPTVNVHFEQSFTQPTKLPNYIGSAEYLTLLNEIAKDNGQQQSPYSQETINHYINRDDPDLYPDVNWMDLITKDFAMNQRADITVNGGSDILRYAVVGSYYGEQGIFERDKSQSWNSGTHLNKFNLRSNVDINITKTTQLTVSVGGYLQEMNKMAISSDDAFSGAFETPPFIHPAYYKEDDNIYFPVVNQRVNPYVQVTQKGYATTSQSKIESLFALEQDLKFITPGLKIKGIFSFDRYSWSGVTRSKTPDLYQPATQRDENGNLILNISSYGQQFLSTSEDNDWGNKATYVELNLNYERTFGKHQVEGLFLYNQRDYQQFEESYDIVPYRRMGIAGRASYTYDNRYIAELNFGYNGSENFAKGYRFGFFPSVAIGYLLSEEKFMEPYKDTFSKIKFRGSFGLTGNDQLDGRRFAYQTTLGEDGTGYDWGTNGQYYHRNSRFEGDFGIPNLTWETVSKTNAGFELGLWNMIDFQVDYFFEHRYNIFMKRNNIPTSAGFRNTPWANYGKVNNQGIDLALNVNKQINKDLYVGFRGSFTYAQNKIIEQDEALGVMGTNRQRTGEKVNQLFGLVDEGLFTFDDFQKDANGDYLVAENGGYVVNKDIPAHTFGPVRPGDIKYKDVNGDGVVSSLDETAIGGTYDPQIVYGFGANMRYKNLDFNIFFQGNGMTYGFKGGCSNKFTPGETMGAMGNILTNYQDRWTVENPSQDVYYPRLTWGKSENNVRNSTWWLENMSFLRVKDIEIGYTFPKSWVRQIGLSNIRLYAKGSNLFTFSKFDLWDPEVDTAVGTKYPIMKSFSVGFDVNF</sequence>
<dbReference type="GO" id="GO:0009279">
    <property type="term" value="C:cell outer membrane"/>
    <property type="evidence" value="ECO:0007669"/>
    <property type="project" value="UniProtKB-SubCell"/>
</dbReference>
<dbReference type="InterPro" id="IPR039426">
    <property type="entry name" value="TonB-dep_rcpt-like"/>
</dbReference>
<dbReference type="PROSITE" id="PS52016">
    <property type="entry name" value="TONB_DEPENDENT_REC_3"/>
    <property type="match status" value="1"/>
</dbReference>
<reference evidence="4" key="1">
    <citation type="submission" date="2017-04" db="EMBL/GenBank/DDBJ databases">
        <title>Function of individual gut microbiota members based on whole genome sequencing of pure cultures obtained from chicken caecum.</title>
        <authorList>
            <person name="Medvecky M."/>
            <person name="Cejkova D."/>
            <person name="Polansky O."/>
            <person name="Karasova D."/>
            <person name="Kubasova T."/>
            <person name="Cizek A."/>
            <person name="Rychlik I."/>
        </authorList>
    </citation>
    <scope>NUCLEOTIDE SEQUENCE [LARGE SCALE GENOMIC DNA]</scope>
    <source>
        <strain evidence="4">An42</strain>
    </source>
</reference>
<dbReference type="FunFam" id="2.170.130.10:FF:000003">
    <property type="entry name" value="SusC/RagA family TonB-linked outer membrane protein"/>
    <property type="match status" value="1"/>
</dbReference>
<dbReference type="Pfam" id="PF07715">
    <property type="entry name" value="Plug"/>
    <property type="match status" value="1"/>
</dbReference>
<dbReference type="InterPro" id="IPR037066">
    <property type="entry name" value="Plug_dom_sf"/>
</dbReference>
<dbReference type="EMBL" id="NFIJ01000031">
    <property type="protein sequence ID" value="OUO01925.1"/>
    <property type="molecule type" value="Genomic_DNA"/>
</dbReference>
<name>A0A9Q5SN87_9BACT</name>
<accession>A0A9Q5SN87</accession>
<dbReference type="SUPFAM" id="SSF56935">
    <property type="entry name" value="Porins"/>
    <property type="match status" value="1"/>
</dbReference>
<dbReference type="Gene3D" id="2.170.130.10">
    <property type="entry name" value="TonB-dependent receptor, plug domain"/>
    <property type="match status" value="1"/>
</dbReference>
<evidence type="ECO:0000259" key="2">
    <source>
        <dbReference type="Pfam" id="PF07715"/>
    </source>
</evidence>
<dbReference type="FunFam" id="2.60.40.1120:FF:000003">
    <property type="entry name" value="Outer membrane protein Omp121"/>
    <property type="match status" value="1"/>
</dbReference>
<dbReference type="Gene3D" id="2.60.40.1120">
    <property type="entry name" value="Carboxypeptidase-like, regulatory domain"/>
    <property type="match status" value="1"/>
</dbReference>
<comment type="caution">
    <text evidence="3">The sequence shown here is derived from an EMBL/GenBank/DDBJ whole genome shotgun (WGS) entry which is preliminary data.</text>
</comment>
<dbReference type="Proteomes" id="UP000195975">
    <property type="component" value="Unassembled WGS sequence"/>
</dbReference>
<evidence type="ECO:0000256" key="1">
    <source>
        <dbReference type="PROSITE-ProRule" id="PRU01360"/>
    </source>
</evidence>
<dbReference type="NCBIfam" id="TIGR04056">
    <property type="entry name" value="OMP_RagA_SusC"/>
    <property type="match status" value="1"/>
</dbReference>
<feature type="domain" description="TonB-dependent receptor plug" evidence="2">
    <location>
        <begin position="146"/>
        <end position="251"/>
    </location>
</feature>
<dbReference type="SUPFAM" id="SSF49464">
    <property type="entry name" value="Carboxypeptidase regulatory domain-like"/>
    <property type="match status" value="1"/>
</dbReference>
<evidence type="ECO:0000313" key="4">
    <source>
        <dbReference type="Proteomes" id="UP000195975"/>
    </source>
</evidence>
<dbReference type="InterPro" id="IPR023997">
    <property type="entry name" value="TonB-dep_OMP_SusC/RagA_CS"/>
</dbReference>
<protein>
    <submittedName>
        <fullName evidence="3">SusC/RagA family protein</fullName>
    </submittedName>
</protein>
<comment type="similarity">
    <text evidence="1">Belongs to the TonB-dependent receptor family.</text>
</comment>
<dbReference type="InterPro" id="IPR023996">
    <property type="entry name" value="TonB-dep_OMP_SusC/RagA"/>
</dbReference>
<keyword evidence="1" id="KW-0812">Transmembrane</keyword>
<comment type="subcellular location">
    <subcellularLocation>
        <location evidence="1">Cell outer membrane</location>
        <topology evidence="1">Multi-pass membrane protein</topology>
    </subcellularLocation>
</comment>
<keyword evidence="1" id="KW-0472">Membrane</keyword>
<keyword evidence="1" id="KW-0813">Transport</keyword>
<keyword evidence="1" id="KW-1134">Transmembrane beta strand</keyword>
<proteinExistence type="inferred from homology"/>
<evidence type="ECO:0000313" key="3">
    <source>
        <dbReference type="EMBL" id="OUO01925.1"/>
    </source>
</evidence>